<dbReference type="RefSeq" id="WP_187055627.1">
    <property type="nucleotide sequence ID" value="NZ_CP060412.1"/>
</dbReference>
<keyword evidence="1" id="KW-0732">Signal</keyword>
<dbReference type="PRINTS" id="PR00744">
    <property type="entry name" value="GLHYDRLASE37"/>
</dbReference>
<protein>
    <submittedName>
        <fullName evidence="2">Trehalase</fullName>
    </submittedName>
</protein>
<name>A0A7G8Q039_9GAMM</name>
<dbReference type="Gene3D" id="1.50.10.10">
    <property type="match status" value="1"/>
</dbReference>
<dbReference type="InterPro" id="IPR008928">
    <property type="entry name" value="6-hairpin_glycosidase_sf"/>
</dbReference>
<accession>A0A7G8Q039</accession>
<dbReference type="GO" id="GO:0004555">
    <property type="term" value="F:alpha,alpha-trehalase activity"/>
    <property type="evidence" value="ECO:0007669"/>
    <property type="project" value="InterPro"/>
</dbReference>
<proteinExistence type="predicted"/>
<dbReference type="InterPro" id="IPR001661">
    <property type="entry name" value="Glyco_hydro_37"/>
</dbReference>
<feature type="chain" id="PRO_5028827853" evidence="1">
    <location>
        <begin position="29"/>
        <end position="562"/>
    </location>
</feature>
<keyword evidence="3" id="KW-1185">Reference proteome</keyword>
<dbReference type="InterPro" id="IPR012341">
    <property type="entry name" value="6hp_glycosidase-like_sf"/>
</dbReference>
<feature type="signal peptide" evidence="1">
    <location>
        <begin position="1"/>
        <end position="28"/>
    </location>
</feature>
<dbReference type="GO" id="GO:0005993">
    <property type="term" value="P:trehalose catabolic process"/>
    <property type="evidence" value="ECO:0007669"/>
    <property type="project" value="TreeGrafter"/>
</dbReference>
<dbReference type="KEGG" id="dtl:H8F01_13545"/>
<dbReference type="PANTHER" id="PTHR23403:SF6">
    <property type="entry name" value="CYTOSOLIC NEUTRAL TREHALASE-RELATED"/>
    <property type="match status" value="1"/>
</dbReference>
<reference evidence="2 3" key="1">
    <citation type="submission" date="2020-08" db="EMBL/GenBank/DDBJ databases">
        <title>Dyella sp. G9 isolated from forest soil.</title>
        <authorList>
            <person name="Fu J."/>
            <person name="Qiu L."/>
        </authorList>
    </citation>
    <scope>NUCLEOTIDE SEQUENCE [LARGE SCALE GENOMIC DNA]</scope>
    <source>
        <strain evidence="2 3">G9</strain>
    </source>
</reference>
<evidence type="ECO:0000313" key="2">
    <source>
        <dbReference type="EMBL" id="QNK00147.1"/>
    </source>
</evidence>
<dbReference type="SUPFAM" id="SSF48208">
    <property type="entry name" value="Six-hairpin glycosidases"/>
    <property type="match status" value="1"/>
</dbReference>
<gene>
    <name evidence="2" type="ORF">H8F01_13545</name>
</gene>
<evidence type="ECO:0000256" key="1">
    <source>
        <dbReference type="SAM" id="SignalP"/>
    </source>
</evidence>
<dbReference type="PANTHER" id="PTHR23403">
    <property type="entry name" value="TREHALASE"/>
    <property type="match status" value="1"/>
</dbReference>
<dbReference type="Proteomes" id="UP000515873">
    <property type="component" value="Chromosome"/>
</dbReference>
<evidence type="ECO:0000313" key="3">
    <source>
        <dbReference type="Proteomes" id="UP000515873"/>
    </source>
</evidence>
<organism evidence="2 3">
    <name type="scientific">Dyella telluris</name>
    <dbReference type="NCBI Taxonomy" id="2763498"/>
    <lineage>
        <taxon>Bacteria</taxon>
        <taxon>Pseudomonadati</taxon>
        <taxon>Pseudomonadota</taxon>
        <taxon>Gammaproteobacteria</taxon>
        <taxon>Lysobacterales</taxon>
        <taxon>Rhodanobacteraceae</taxon>
        <taxon>Dyella</taxon>
    </lineage>
</organism>
<dbReference type="AlphaFoldDB" id="A0A7G8Q039"/>
<dbReference type="EMBL" id="CP060412">
    <property type="protein sequence ID" value="QNK00147.1"/>
    <property type="molecule type" value="Genomic_DNA"/>
</dbReference>
<sequence>MTRHATSSIRVRLLTVALTGAMAGSAMAAAPDPAKTRAYIDQAWTTLTRSQDDCAALTDTKVVGHPVLYVPADMPVPASVTAIGKRCGIDVKPLPRKIGQLGDIDATTLTQQGLLYLPRPYVVPGGFFNEMYGWDSYFILLGLVADHKLDLAKDMVDNALFEVAHYGGVLNANRTYYLSRSQPPFLTAMMTALLDDPASFSSADARHAWLAKAYPLAVRNYEIWTRTEHRAGDTGLARYYDFGSGPVLEAKDSEFYQGVIRWLIAHPKEDPGYLIKGAQHPDDAEAARLKEASCDVRASKVCEGAWVNGYRLTADYFHGDRAMRESGFDTNSHFGPFGGSTHHYADASLNSLLYRYERDLHDFALQLGRAGDAGRWAKAADARKAAMNKYLWNAKDGMYRDYDFVAGKPSPFPYVTTYYPLWAGAASPQQAKAVSGKLTIFERKGGLSMDDRPVGLQWGDPFGWAPTNWLAVKGLDDYGFHDDARRIATKFAASVDQGLADDGTIREKYNMALGNADVKVSAGYSDNVVGFGWTNGVYLKLHQLLDQPAKKTAPATTPETTR</sequence>
<dbReference type="Pfam" id="PF01204">
    <property type="entry name" value="Trehalase"/>
    <property type="match status" value="2"/>
</dbReference>